<feature type="domain" description="Glycosyltransferase 2-like" evidence="1">
    <location>
        <begin position="5"/>
        <end position="135"/>
    </location>
</feature>
<organism evidence="2 3">
    <name type="scientific">Candidatus Enterousia intestinigallinarum</name>
    <dbReference type="NCBI Taxonomy" id="2840790"/>
    <lineage>
        <taxon>Bacteria</taxon>
        <taxon>Pseudomonadati</taxon>
        <taxon>Pseudomonadota</taxon>
        <taxon>Alphaproteobacteria</taxon>
        <taxon>Candidatus Enterousia</taxon>
    </lineage>
</organism>
<accession>A0A9D1FG45</accession>
<dbReference type="PANTHER" id="PTHR22916">
    <property type="entry name" value="GLYCOSYLTRANSFERASE"/>
    <property type="match status" value="1"/>
</dbReference>
<reference evidence="2" key="1">
    <citation type="submission" date="2020-10" db="EMBL/GenBank/DDBJ databases">
        <authorList>
            <person name="Gilroy R."/>
        </authorList>
    </citation>
    <scope>NUCLEOTIDE SEQUENCE</scope>
    <source>
        <strain evidence="2">ChiGjej3B3-5194</strain>
    </source>
</reference>
<dbReference type="PANTHER" id="PTHR22916:SF3">
    <property type="entry name" value="UDP-GLCNAC:BETAGAL BETA-1,3-N-ACETYLGLUCOSAMINYLTRANSFERASE-LIKE PROTEIN 1"/>
    <property type="match status" value="1"/>
</dbReference>
<dbReference type="EMBL" id="DVJI01000010">
    <property type="protein sequence ID" value="HIS70791.1"/>
    <property type="molecule type" value="Genomic_DNA"/>
</dbReference>
<sequence>MPRVSVLTPIYNTNPAHLRQCIESILNQTFTDFEFLILNDSPENTELDKVVKSYDDARIKYIRNEQNIGISASRNKLIQMARGEYLAIFDHDDISVPTRLARQVEYLDTHPDIGVVSGWLKYFGVDNSIWKTSEHDTDIRIHMVQDCSIAHTAAMLRKNILVDNDIQYEEFYSPAEDYRLWARLMAVTKFYNIQDILVYYRWNQNNTSCTQNTRRLCAWRAISMELQNQYPAYTRAMLHTDKLNTTIFRLRLFGFVPLIKIKNNWVLLFDCIPLFKLKWN</sequence>
<dbReference type="Proteomes" id="UP000886742">
    <property type="component" value="Unassembled WGS sequence"/>
</dbReference>
<dbReference type="InterPro" id="IPR029044">
    <property type="entry name" value="Nucleotide-diphossugar_trans"/>
</dbReference>
<comment type="caution">
    <text evidence="2">The sequence shown here is derived from an EMBL/GenBank/DDBJ whole genome shotgun (WGS) entry which is preliminary data.</text>
</comment>
<dbReference type="SUPFAM" id="SSF53448">
    <property type="entry name" value="Nucleotide-diphospho-sugar transferases"/>
    <property type="match status" value="1"/>
</dbReference>
<name>A0A9D1FG45_9PROT</name>
<evidence type="ECO:0000313" key="3">
    <source>
        <dbReference type="Proteomes" id="UP000886742"/>
    </source>
</evidence>
<dbReference type="GO" id="GO:0016758">
    <property type="term" value="F:hexosyltransferase activity"/>
    <property type="evidence" value="ECO:0007669"/>
    <property type="project" value="UniProtKB-ARBA"/>
</dbReference>
<gene>
    <name evidence="2" type="ORF">IAD02_02265</name>
</gene>
<dbReference type="Pfam" id="PF00535">
    <property type="entry name" value="Glycos_transf_2"/>
    <property type="match status" value="1"/>
</dbReference>
<dbReference type="AlphaFoldDB" id="A0A9D1FG45"/>
<evidence type="ECO:0000313" key="2">
    <source>
        <dbReference type="EMBL" id="HIS70791.1"/>
    </source>
</evidence>
<reference evidence="2" key="2">
    <citation type="journal article" date="2021" name="PeerJ">
        <title>Extensive microbial diversity within the chicken gut microbiome revealed by metagenomics and culture.</title>
        <authorList>
            <person name="Gilroy R."/>
            <person name="Ravi A."/>
            <person name="Getino M."/>
            <person name="Pursley I."/>
            <person name="Horton D.L."/>
            <person name="Alikhan N.F."/>
            <person name="Baker D."/>
            <person name="Gharbi K."/>
            <person name="Hall N."/>
            <person name="Watson M."/>
            <person name="Adriaenssens E.M."/>
            <person name="Foster-Nyarko E."/>
            <person name="Jarju S."/>
            <person name="Secka A."/>
            <person name="Antonio M."/>
            <person name="Oren A."/>
            <person name="Chaudhuri R.R."/>
            <person name="La Ragione R."/>
            <person name="Hildebrand F."/>
            <person name="Pallen M.J."/>
        </authorList>
    </citation>
    <scope>NUCLEOTIDE SEQUENCE</scope>
    <source>
        <strain evidence="2">ChiGjej3B3-5194</strain>
    </source>
</reference>
<dbReference type="Gene3D" id="3.90.550.10">
    <property type="entry name" value="Spore Coat Polysaccharide Biosynthesis Protein SpsA, Chain A"/>
    <property type="match status" value="1"/>
</dbReference>
<proteinExistence type="predicted"/>
<dbReference type="InterPro" id="IPR001173">
    <property type="entry name" value="Glyco_trans_2-like"/>
</dbReference>
<protein>
    <submittedName>
        <fullName evidence="2">Glycosyltransferase</fullName>
    </submittedName>
</protein>
<evidence type="ECO:0000259" key="1">
    <source>
        <dbReference type="Pfam" id="PF00535"/>
    </source>
</evidence>